<evidence type="ECO:0000256" key="4">
    <source>
        <dbReference type="ARBA" id="ARBA00023004"/>
    </source>
</evidence>
<keyword evidence="5" id="KW-0503">Monooxygenase</keyword>
<keyword evidence="3 5" id="KW-0560">Oxidoreductase</keyword>
<organism evidence="7 8">
    <name type="scientific">Aspergillus nanangensis</name>
    <dbReference type="NCBI Taxonomy" id="2582783"/>
    <lineage>
        <taxon>Eukaryota</taxon>
        <taxon>Fungi</taxon>
        <taxon>Dikarya</taxon>
        <taxon>Ascomycota</taxon>
        <taxon>Pezizomycotina</taxon>
        <taxon>Eurotiomycetes</taxon>
        <taxon>Eurotiomycetidae</taxon>
        <taxon>Eurotiales</taxon>
        <taxon>Aspergillaceae</taxon>
        <taxon>Aspergillus</taxon>
        <taxon>Aspergillus subgen. Circumdati</taxon>
    </lineage>
</organism>
<keyword evidence="5" id="KW-0349">Heme</keyword>
<dbReference type="Pfam" id="PF00067">
    <property type="entry name" value="p450"/>
    <property type="match status" value="3"/>
</dbReference>
<comment type="similarity">
    <text evidence="1 5">Belongs to the cytochrome P450 family.</text>
</comment>
<dbReference type="EMBL" id="VCAU01000025">
    <property type="protein sequence ID" value="KAF9890594.1"/>
    <property type="molecule type" value="Genomic_DNA"/>
</dbReference>
<dbReference type="GO" id="GO:0005506">
    <property type="term" value="F:iron ion binding"/>
    <property type="evidence" value="ECO:0007669"/>
    <property type="project" value="InterPro"/>
</dbReference>
<dbReference type="AlphaFoldDB" id="A0AAD4GUG2"/>
<dbReference type="InterPro" id="IPR002401">
    <property type="entry name" value="Cyt_P450_E_grp-I"/>
</dbReference>
<gene>
    <name evidence="7" type="ORF">FE257_005725</name>
</gene>
<dbReference type="PROSITE" id="PS00086">
    <property type="entry name" value="CYTOCHROME_P450"/>
    <property type="match status" value="1"/>
</dbReference>
<keyword evidence="2 5" id="KW-0479">Metal-binding</keyword>
<dbReference type="PANTHER" id="PTHR46300:SF11">
    <property type="entry name" value="OXIDOREDUCTASE, PUTATIVE-RELATED"/>
    <property type="match status" value="1"/>
</dbReference>
<evidence type="ECO:0000313" key="8">
    <source>
        <dbReference type="Proteomes" id="UP001194746"/>
    </source>
</evidence>
<evidence type="ECO:0000256" key="6">
    <source>
        <dbReference type="SAM" id="Phobius"/>
    </source>
</evidence>
<proteinExistence type="inferred from homology"/>
<evidence type="ECO:0000256" key="1">
    <source>
        <dbReference type="ARBA" id="ARBA00010617"/>
    </source>
</evidence>
<keyword evidence="6" id="KW-1133">Transmembrane helix</keyword>
<dbReference type="InterPro" id="IPR017972">
    <property type="entry name" value="Cyt_P450_CS"/>
</dbReference>
<dbReference type="GO" id="GO:0020037">
    <property type="term" value="F:heme binding"/>
    <property type="evidence" value="ECO:0007669"/>
    <property type="project" value="InterPro"/>
</dbReference>
<reference evidence="7" key="1">
    <citation type="journal article" date="2019" name="Beilstein J. Org. Chem.">
        <title>Nanangenines: drimane sesquiterpenoids as the dominant metabolite cohort of a novel Australian fungus, Aspergillus nanangensis.</title>
        <authorList>
            <person name="Lacey H.J."/>
            <person name="Gilchrist C.L.M."/>
            <person name="Crombie A."/>
            <person name="Kalaitzis J.A."/>
            <person name="Vuong D."/>
            <person name="Rutledge P.J."/>
            <person name="Turner P."/>
            <person name="Pitt J.I."/>
            <person name="Lacey E."/>
            <person name="Chooi Y.H."/>
            <person name="Piggott A.M."/>
        </authorList>
    </citation>
    <scope>NUCLEOTIDE SEQUENCE</scope>
    <source>
        <strain evidence="7">MST-FP2251</strain>
    </source>
</reference>
<dbReference type="Gene3D" id="1.10.630.10">
    <property type="entry name" value="Cytochrome P450"/>
    <property type="match status" value="3"/>
</dbReference>
<dbReference type="GO" id="GO:0016705">
    <property type="term" value="F:oxidoreductase activity, acting on paired donors, with incorporation or reduction of molecular oxygen"/>
    <property type="evidence" value="ECO:0007669"/>
    <property type="project" value="InterPro"/>
</dbReference>
<accession>A0AAD4GUG2</accession>
<protein>
    <recommendedName>
        <fullName evidence="9">Cytochrome P450</fullName>
    </recommendedName>
</protein>
<dbReference type="PANTHER" id="PTHR46300">
    <property type="entry name" value="P450, PUTATIVE (EUROFUNG)-RELATED-RELATED"/>
    <property type="match status" value="1"/>
</dbReference>
<dbReference type="InterPro" id="IPR001128">
    <property type="entry name" value="Cyt_P450"/>
</dbReference>
<dbReference type="InterPro" id="IPR050364">
    <property type="entry name" value="Cytochrome_P450_fung"/>
</dbReference>
<name>A0AAD4GUG2_ASPNN</name>
<feature type="transmembrane region" description="Helical" evidence="6">
    <location>
        <begin position="6"/>
        <end position="29"/>
    </location>
</feature>
<evidence type="ECO:0000256" key="5">
    <source>
        <dbReference type="RuleBase" id="RU000461"/>
    </source>
</evidence>
<comment type="caution">
    <text evidence="7">The sequence shown here is derived from an EMBL/GenBank/DDBJ whole genome shotgun (WGS) entry which is preliminary data.</text>
</comment>
<keyword evidence="4 5" id="KW-0408">Iron</keyword>
<dbReference type="Proteomes" id="UP001194746">
    <property type="component" value="Unassembled WGS sequence"/>
</dbReference>
<evidence type="ECO:0000313" key="7">
    <source>
        <dbReference type="EMBL" id="KAF9890594.1"/>
    </source>
</evidence>
<keyword evidence="6" id="KW-0472">Membrane</keyword>
<dbReference type="SUPFAM" id="SSF48264">
    <property type="entry name" value="Cytochrome P450"/>
    <property type="match status" value="1"/>
</dbReference>
<keyword evidence="6" id="KW-0812">Transmembrane</keyword>
<evidence type="ECO:0008006" key="9">
    <source>
        <dbReference type="Google" id="ProtNLM"/>
    </source>
</evidence>
<dbReference type="PRINTS" id="PR00385">
    <property type="entry name" value="P450"/>
</dbReference>
<sequence>MTRIALRLPVVPLEAGTAAFAIAVVLLFFKVLHWSRRVPAGLKHPPSPPGAVPILGHSHIWKGELTSQPHQSQLVQWSRQLGDIFYLRMGFENWFILGSPQSIKEVFDRHGAVTGTRDRRVANDFLSGGNRVIFMPYSKKWRSLRAIIHKCLNVKSVDVLKPSQDLESRQYLNDILTDPQNFLAHVKRYTVSVLIYATYGFRVLSLDDKILHAIFRGTSKFGEVFATRLGISDLEAAWVAGSMIEAGSDTTQLVLNSIILGLVSFPEVVRKAQAELDTVVGNRMPEFSDFASLPYIRAIVKEALRWRSPTNGFVRHNTITFNPDRFLETRALELSAGECISASDVKDRDHFSFGAGRRVCPGYNLAENSLLLLTSRLLWGFNVKAWVDPISHIKFEYDLWNYSSSLLFGPNDFPASFTVRSVEKERIIRAGITDF</sequence>
<reference evidence="7" key="2">
    <citation type="submission" date="2020-02" db="EMBL/GenBank/DDBJ databases">
        <authorList>
            <person name="Gilchrist C.L.M."/>
            <person name="Chooi Y.-H."/>
        </authorList>
    </citation>
    <scope>NUCLEOTIDE SEQUENCE</scope>
    <source>
        <strain evidence="7">MST-FP2251</strain>
    </source>
</reference>
<dbReference type="GO" id="GO:0004497">
    <property type="term" value="F:monooxygenase activity"/>
    <property type="evidence" value="ECO:0007669"/>
    <property type="project" value="UniProtKB-KW"/>
</dbReference>
<dbReference type="InterPro" id="IPR036396">
    <property type="entry name" value="Cyt_P450_sf"/>
</dbReference>
<dbReference type="PRINTS" id="PR00463">
    <property type="entry name" value="EP450I"/>
</dbReference>
<keyword evidence="8" id="KW-1185">Reference proteome</keyword>
<evidence type="ECO:0000256" key="3">
    <source>
        <dbReference type="ARBA" id="ARBA00023002"/>
    </source>
</evidence>
<evidence type="ECO:0000256" key="2">
    <source>
        <dbReference type="ARBA" id="ARBA00022723"/>
    </source>
</evidence>